<keyword evidence="1" id="KW-0812">Transmembrane</keyword>
<feature type="transmembrane region" description="Helical" evidence="1">
    <location>
        <begin position="237"/>
        <end position="255"/>
    </location>
</feature>
<keyword evidence="1" id="KW-0472">Membrane</keyword>
<protein>
    <submittedName>
        <fullName evidence="2">Uncharacterized protein</fullName>
    </submittedName>
</protein>
<evidence type="ECO:0000313" key="3">
    <source>
        <dbReference type="Proteomes" id="UP000178851"/>
    </source>
</evidence>
<proteinExistence type="predicted"/>
<dbReference type="EMBL" id="MGGI01000026">
    <property type="protein sequence ID" value="OGM24667.1"/>
    <property type="molecule type" value="Genomic_DNA"/>
</dbReference>
<feature type="transmembrane region" description="Helical" evidence="1">
    <location>
        <begin position="178"/>
        <end position="199"/>
    </location>
</feature>
<feature type="transmembrane region" description="Helical" evidence="1">
    <location>
        <begin position="7"/>
        <end position="24"/>
    </location>
</feature>
<dbReference type="Proteomes" id="UP000178851">
    <property type="component" value="Unassembled WGS sequence"/>
</dbReference>
<evidence type="ECO:0000256" key="1">
    <source>
        <dbReference type="SAM" id="Phobius"/>
    </source>
</evidence>
<sequence>MSKRKKSFITSIILSLGFLGIQIFDVQFRFLSIGVLTLVTLILFAWSLSEGLGKDATLFVLILPTLFTLAVGLFWFLIPATIFARLPILIFYGLGVYSLCLTMNIFTVSSIRTIALSRAANGVGFVFTLLTSFLLYDTILSLRAEIWFNSLFVATLSFPLFLQGLWSSSLDKKFNSRIFIYSLIFGLGLSEVSILLYFWPTTVVVGSLFLTVGVYMLLGLGQAVLEGRLFAQTVKEYLFVAIAVFLAMFIATSWGG</sequence>
<feature type="transmembrane region" description="Helical" evidence="1">
    <location>
        <begin position="205"/>
        <end position="225"/>
    </location>
</feature>
<feature type="transmembrane region" description="Helical" evidence="1">
    <location>
        <begin position="146"/>
        <end position="166"/>
    </location>
</feature>
<feature type="transmembrane region" description="Helical" evidence="1">
    <location>
        <begin position="30"/>
        <end position="49"/>
    </location>
</feature>
<evidence type="ECO:0000313" key="2">
    <source>
        <dbReference type="EMBL" id="OGM24667.1"/>
    </source>
</evidence>
<comment type="caution">
    <text evidence="2">The sequence shown here is derived from an EMBL/GenBank/DDBJ whole genome shotgun (WGS) entry which is preliminary data.</text>
</comment>
<feature type="transmembrane region" description="Helical" evidence="1">
    <location>
        <begin position="119"/>
        <end position="140"/>
    </location>
</feature>
<accession>A0A1F7YBF6</accession>
<dbReference type="Pfam" id="PF18900">
    <property type="entry name" value="DUF5656"/>
    <property type="match status" value="1"/>
</dbReference>
<dbReference type="InterPro" id="IPR043715">
    <property type="entry name" value="DUF5656"/>
</dbReference>
<dbReference type="AlphaFoldDB" id="A0A1F7YBF6"/>
<feature type="transmembrane region" description="Helical" evidence="1">
    <location>
        <begin position="84"/>
        <end position="107"/>
    </location>
</feature>
<reference evidence="2 3" key="1">
    <citation type="journal article" date="2016" name="Nat. Commun.">
        <title>Thousands of microbial genomes shed light on interconnected biogeochemical processes in an aquifer system.</title>
        <authorList>
            <person name="Anantharaman K."/>
            <person name="Brown C.T."/>
            <person name="Hug L.A."/>
            <person name="Sharon I."/>
            <person name="Castelle C.J."/>
            <person name="Probst A.J."/>
            <person name="Thomas B.C."/>
            <person name="Singh A."/>
            <person name="Wilkins M.J."/>
            <person name="Karaoz U."/>
            <person name="Brodie E.L."/>
            <person name="Williams K.H."/>
            <person name="Hubbard S.S."/>
            <person name="Banfield J.F."/>
        </authorList>
    </citation>
    <scope>NUCLEOTIDE SEQUENCE [LARGE SCALE GENOMIC DNA]</scope>
</reference>
<gene>
    <name evidence="2" type="ORF">A2627_02615</name>
</gene>
<organism evidence="2 3">
    <name type="scientific">Candidatus Woesebacteria bacterium RIFCSPHIGHO2_01_FULL_39_28</name>
    <dbReference type="NCBI Taxonomy" id="1802496"/>
    <lineage>
        <taxon>Bacteria</taxon>
        <taxon>Candidatus Woeseibacteriota</taxon>
    </lineage>
</organism>
<name>A0A1F7YBF6_9BACT</name>
<feature type="transmembrane region" description="Helical" evidence="1">
    <location>
        <begin position="56"/>
        <end position="78"/>
    </location>
</feature>
<keyword evidence="1" id="KW-1133">Transmembrane helix</keyword>